<dbReference type="GeneID" id="5021044"/>
<dbReference type="PROSITE" id="PS50195">
    <property type="entry name" value="PX"/>
    <property type="match status" value="1"/>
</dbReference>
<dbReference type="InterPro" id="IPR001683">
    <property type="entry name" value="PX_dom"/>
</dbReference>
<evidence type="ECO:0000259" key="1">
    <source>
        <dbReference type="PROSITE" id="PS50195"/>
    </source>
</evidence>
<dbReference type="CDD" id="cd06093">
    <property type="entry name" value="PX_domain"/>
    <property type="match status" value="1"/>
</dbReference>
<gene>
    <name evidence="2" type="ORF">GSPATT00036643001</name>
</gene>
<feature type="domain" description="PX" evidence="1">
    <location>
        <begin position="1"/>
        <end position="177"/>
    </location>
</feature>
<dbReference type="InterPro" id="IPR036871">
    <property type="entry name" value="PX_dom_sf"/>
</dbReference>
<dbReference type="AlphaFoldDB" id="A0CAP5"/>
<dbReference type="RefSeq" id="XP_001435259.1">
    <property type="nucleotide sequence ID" value="XM_001435222.1"/>
</dbReference>
<organism evidence="2 3">
    <name type="scientific">Paramecium tetraurelia</name>
    <dbReference type="NCBI Taxonomy" id="5888"/>
    <lineage>
        <taxon>Eukaryota</taxon>
        <taxon>Sar</taxon>
        <taxon>Alveolata</taxon>
        <taxon>Ciliophora</taxon>
        <taxon>Intramacronucleata</taxon>
        <taxon>Oligohymenophorea</taxon>
        <taxon>Peniculida</taxon>
        <taxon>Parameciidae</taxon>
        <taxon>Paramecium</taxon>
    </lineage>
</organism>
<dbReference type="Pfam" id="PF00787">
    <property type="entry name" value="PX"/>
    <property type="match status" value="1"/>
</dbReference>
<dbReference type="Gene3D" id="3.30.1520.10">
    <property type="entry name" value="Phox-like domain"/>
    <property type="match status" value="1"/>
</dbReference>
<proteinExistence type="predicted"/>
<evidence type="ECO:0000313" key="2">
    <source>
        <dbReference type="EMBL" id="CAK67862.1"/>
    </source>
</evidence>
<dbReference type="Proteomes" id="UP000000600">
    <property type="component" value="Unassembled WGS sequence"/>
</dbReference>
<reference evidence="2 3" key="1">
    <citation type="journal article" date="2006" name="Nature">
        <title>Global trends of whole-genome duplications revealed by the ciliate Paramecium tetraurelia.</title>
        <authorList>
            <consortium name="Genoscope"/>
            <person name="Aury J.-M."/>
            <person name="Jaillon O."/>
            <person name="Duret L."/>
            <person name="Noel B."/>
            <person name="Jubin C."/>
            <person name="Porcel B.M."/>
            <person name="Segurens B."/>
            <person name="Daubin V."/>
            <person name="Anthouard V."/>
            <person name="Aiach N."/>
            <person name="Arnaiz O."/>
            <person name="Billaut A."/>
            <person name="Beisson J."/>
            <person name="Blanc I."/>
            <person name="Bouhouche K."/>
            <person name="Camara F."/>
            <person name="Duharcourt S."/>
            <person name="Guigo R."/>
            <person name="Gogendeau D."/>
            <person name="Katinka M."/>
            <person name="Keller A.-M."/>
            <person name="Kissmehl R."/>
            <person name="Klotz C."/>
            <person name="Koll F."/>
            <person name="Le Moue A."/>
            <person name="Lepere C."/>
            <person name="Malinsky S."/>
            <person name="Nowacki M."/>
            <person name="Nowak J.K."/>
            <person name="Plattner H."/>
            <person name="Poulain J."/>
            <person name="Ruiz F."/>
            <person name="Serrano V."/>
            <person name="Zagulski M."/>
            <person name="Dessen P."/>
            <person name="Betermier M."/>
            <person name="Weissenbach J."/>
            <person name="Scarpelli C."/>
            <person name="Schachter V."/>
            <person name="Sperling L."/>
            <person name="Meyer E."/>
            <person name="Cohen J."/>
            <person name="Wincker P."/>
        </authorList>
    </citation>
    <scope>NUCLEOTIDE SEQUENCE [LARGE SCALE GENOMIC DNA]</scope>
    <source>
        <strain evidence="2 3">Stock d4-2</strain>
    </source>
</reference>
<protein>
    <recommendedName>
        <fullName evidence="1">PX domain-containing protein</fullName>
    </recommendedName>
</protein>
<name>A0CAP5_PARTE</name>
<dbReference type="EMBL" id="CT868055">
    <property type="protein sequence ID" value="CAK67862.1"/>
    <property type="molecule type" value="Genomic_DNA"/>
</dbReference>
<sequence length="272" mass="32494">MLPKRQYSFQDQDPQQKASPLSLKRVHSVTSQLQDEVKKYYYKIEKSVYELIFTHQVIKNIEIVSITKEKDNFSLHKKHIVHYVIKITTDYFDYQIQRSSTNKYLIRLFQLKPKFEFFEFPQKKLFKSNKSEVVQERRKSLQKFLQTILSSLDQLKPVEFLEFIEILQQFLRRGFDNIKLHGLSSDQFNLDSLLEPELQKHQPTNDIEKAVICYLHKLNSHKEDRVKIIQYPHLILLHPANSKTICMANSNIYRTTSYSTYLLETRTRTSLD</sequence>
<dbReference type="KEGG" id="ptm:GSPATT00036643001"/>
<evidence type="ECO:0000313" key="3">
    <source>
        <dbReference type="Proteomes" id="UP000000600"/>
    </source>
</evidence>
<keyword evidence="3" id="KW-1185">Reference proteome</keyword>
<dbReference type="InParanoid" id="A0CAP5"/>
<dbReference type="SUPFAM" id="SSF64268">
    <property type="entry name" value="PX domain"/>
    <property type="match status" value="1"/>
</dbReference>
<dbReference type="GO" id="GO:0035091">
    <property type="term" value="F:phosphatidylinositol binding"/>
    <property type="evidence" value="ECO:0007669"/>
    <property type="project" value="InterPro"/>
</dbReference>
<accession>A0CAP5</accession>
<dbReference type="HOGENOM" id="CLU_1024713_0_0_1"/>